<feature type="modified residue" description="Phosphoserine" evidence="14">
    <location>
        <position position="183"/>
    </location>
</feature>
<dbReference type="UniPathway" id="UPA00109">
    <property type="reaction ID" value="UER00185"/>
</dbReference>
<evidence type="ECO:0000256" key="17">
    <source>
        <dbReference type="RuleBase" id="RU000532"/>
    </source>
</evidence>
<dbReference type="GO" id="GO:0006096">
    <property type="term" value="P:glycolytic process"/>
    <property type="evidence" value="ECO:0007669"/>
    <property type="project" value="UniProtKB-UniRule"/>
</dbReference>
<feature type="binding site" evidence="14 16">
    <location>
        <position position="323"/>
    </location>
    <ligand>
        <name>ATP</name>
        <dbReference type="ChEBI" id="CHEBI:30616"/>
    </ligand>
</feature>
<comment type="catalytic activity">
    <reaction evidence="1 14 17">
        <text>(2R)-3-phosphoglycerate + ATP = (2R)-3-phospho-glyceroyl phosphate + ADP</text>
        <dbReference type="Rhea" id="RHEA:14801"/>
        <dbReference type="ChEBI" id="CHEBI:30616"/>
        <dbReference type="ChEBI" id="CHEBI:57604"/>
        <dbReference type="ChEBI" id="CHEBI:58272"/>
        <dbReference type="ChEBI" id="CHEBI:456216"/>
        <dbReference type="EC" id="2.7.2.3"/>
    </reaction>
</comment>
<keyword evidence="10 14" id="KW-0547">Nucleotide-binding</keyword>
<dbReference type="AlphaFoldDB" id="A0A1X9MHM4"/>
<dbReference type="KEGG" id="bkw:BkAM31D_20505"/>
<feature type="binding site" evidence="15">
    <location>
        <position position="118"/>
    </location>
    <ligand>
        <name>(2R)-3-phosphoglycerate</name>
        <dbReference type="ChEBI" id="CHEBI:58272"/>
    </ligand>
</feature>
<comment type="subunit">
    <text evidence="5 14">Monomer.</text>
</comment>
<keyword evidence="12 14" id="KW-0067">ATP-binding</keyword>
<dbReference type="GO" id="GO:0006094">
    <property type="term" value="P:gluconeogenesis"/>
    <property type="evidence" value="ECO:0007669"/>
    <property type="project" value="TreeGrafter"/>
</dbReference>
<feature type="binding site" evidence="14 16">
    <location>
        <begin position="350"/>
        <end position="353"/>
    </location>
    <ligand>
        <name>ATP</name>
        <dbReference type="ChEBI" id="CHEBI:30616"/>
    </ligand>
</feature>
<keyword evidence="19" id="KW-1185">Reference proteome</keyword>
<comment type="pathway">
    <text evidence="3 14">Carbohydrate degradation; glycolysis; pyruvate from D-glyceraldehyde 3-phosphate: step 2/5.</text>
</comment>
<feature type="binding site" evidence="14 15">
    <location>
        <begin position="59"/>
        <end position="62"/>
    </location>
    <ligand>
        <name>substrate</name>
    </ligand>
</feature>
<dbReference type="EC" id="2.7.2.3" evidence="6 14"/>
<comment type="similarity">
    <text evidence="4 14 17">Belongs to the phosphoglycerate kinase family.</text>
</comment>
<dbReference type="GO" id="GO:0005524">
    <property type="term" value="F:ATP binding"/>
    <property type="evidence" value="ECO:0007669"/>
    <property type="project" value="UniProtKB-KW"/>
</dbReference>
<protein>
    <recommendedName>
        <fullName evidence="7 14">Phosphoglycerate kinase</fullName>
        <ecNumber evidence="6 14">2.7.2.3</ecNumber>
    </recommendedName>
</protein>
<dbReference type="SUPFAM" id="SSF53748">
    <property type="entry name" value="Phosphoglycerate kinase"/>
    <property type="match status" value="1"/>
</dbReference>
<keyword evidence="8 14" id="KW-0963">Cytoplasm</keyword>
<feature type="binding site" evidence="14">
    <location>
        <position position="151"/>
    </location>
    <ligand>
        <name>substrate</name>
    </ligand>
</feature>
<organism evidence="18 19">
    <name type="scientific">Halalkalibacter krulwichiae</name>
    <dbReference type="NCBI Taxonomy" id="199441"/>
    <lineage>
        <taxon>Bacteria</taxon>
        <taxon>Bacillati</taxon>
        <taxon>Bacillota</taxon>
        <taxon>Bacilli</taxon>
        <taxon>Bacillales</taxon>
        <taxon>Bacillaceae</taxon>
        <taxon>Halalkalibacter</taxon>
    </lineage>
</organism>
<dbReference type="PANTHER" id="PTHR11406">
    <property type="entry name" value="PHOSPHOGLYCERATE KINASE"/>
    <property type="match status" value="1"/>
</dbReference>
<comment type="caution">
    <text evidence="14">Lacks conserved residue(s) required for the propagation of feature annotation.</text>
</comment>
<evidence type="ECO:0000256" key="1">
    <source>
        <dbReference type="ARBA" id="ARBA00000642"/>
    </source>
</evidence>
<dbReference type="HAMAP" id="MF_00145">
    <property type="entry name" value="Phosphoglyc_kinase"/>
    <property type="match status" value="1"/>
</dbReference>
<evidence type="ECO:0000313" key="19">
    <source>
        <dbReference type="Proteomes" id="UP000193006"/>
    </source>
</evidence>
<keyword evidence="13 14" id="KW-0324">Glycolysis</keyword>
<keyword evidence="9 14" id="KW-0808">Transferase</keyword>
<dbReference type="GO" id="GO:0043531">
    <property type="term" value="F:ADP binding"/>
    <property type="evidence" value="ECO:0007669"/>
    <property type="project" value="TreeGrafter"/>
</dbReference>
<name>A0A1X9MHM4_9BACI</name>
<feature type="binding site" evidence="14 16">
    <location>
        <position position="201"/>
    </location>
    <ligand>
        <name>ATP</name>
        <dbReference type="ChEBI" id="CHEBI:30616"/>
    </ligand>
</feature>
<feature type="binding site" evidence="14">
    <location>
        <position position="36"/>
    </location>
    <ligand>
        <name>substrate</name>
    </ligand>
</feature>
<dbReference type="CDD" id="cd00318">
    <property type="entry name" value="Phosphoglycerate_kinase"/>
    <property type="match status" value="1"/>
</dbReference>
<dbReference type="RefSeq" id="WP_066156763.1">
    <property type="nucleotide sequence ID" value="NZ_CP020814.1"/>
</dbReference>
<dbReference type="STRING" id="199441.BkAM31D_20505"/>
<evidence type="ECO:0000313" key="18">
    <source>
        <dbReference type="EMBL" id="ARK32030.1"/>
    </source>
</evidence>
<feature type="binding site" evidence="15">
    <location>
        <position position="151"/>
    </location>
    <ligand>
        <name>(2R)-3-phosphoglycerate</name>
        <dbReference type="ChEBI" id="CHEBI:58272"/>
    </ligand>
</feature>
<evidence type="ECO:0000256" key="7">
    <source>
        <dbReference type="ARBA" id="ARBA00016471"/>
    </source>
</evidence>
<evidence type="ECO:0000256" key="5">
    <source>
        <dbReference type="ARBA" id="ARBA00011245"/>
    </source>
</evidence>
<dbReference type="GO" id="GO:0004618">
    <property type="term" value="F:phosphoglycerate kinase activity"/>
    <property type="evidence" value="ECO:0007669"/>
    <property type="project" value="UniProtKB-UniRule"/>
</dbReference>
<dbReference type="InterPro" id="IPR001576">
    <property type="entry name" value="Phosphoglycerate_kinase"/>
</dbReference>
<evidence type="ECO:0000256" key="9">
    <source>
        <dbReference type="ARBA" id="ARBA00022679"/>
    </source>
</evidence>
<dbReference type="Proteomes" id="UP000193006">
    <property type="component" value="Chromosome"/>
</dbReference>
<dbReference type="Gene3D" id="3.40.50.1260">
    <property type="entry name" value="Phosphoglycerate kinase, N-terminal domain"/>
    <property type="match status" value="2"/>
</dbReference>
<dbReference type="InterPro" id="IPR015911">
    <property type="entry name" value="Phosphoglycerate_kinase_CS"/>
</dbReference>
<dbReference type="InterPro" id="IPR036043">
    <property type="entry name" value="Phosphoglycerate_kinase_sf"/>
</dbReference>
<evidence type="ECO:0000256" key="13">
    <source>
        <dbReference type="ARBA" id="ARBA00023152"/>
    </source>
</evidence>
<evidence type="ECO:0000256" key="14">
    <source>
        <dbReference type="HAMAP-Rule" id="MF_00145"/>
    </source>
</evidence>
<gene>
    <name evidence="14 18" type="primary">pgk</name>
    <name evidence="18" type="ORF">BkAM31D_20505</name>
</gene>
<dbReference type="FunFam" id="3.40.50.1260:FF:000001">
    <property type="entry name" value="Phosphoglycerate kinase"/>
    <property type="match status" value="1"/>
</dbReference>
<evidence type="ECO:0000256" key="12">
    <source>
        <dbReference type="ARBA" id="ARBA00022840"/>
    </source>
</evidence>
<dbReference type="PIRSF" id="PIRSF000724">
    <property type="entry name" value="Pgk"/>
    <property type="match status" value="1"/>
</dbReference>
<feature type="modified residue" description="Phosphothreonine" evidence="14">
    <location>
        <position position="299"/>
    </location>
</feature>
<comment type="subcellular location">
    <subcellularLocation>
        <location evidence="2 14">Cytoplasm</location>
    </subcellularLocation>
</comment>
<evidence type="ECO:0000256" key="4">
    <source>
        <dbReference type="ARBA" id="ARBA00008982"/>
    </source>
</evidence>
<feature type="binding site" evidence="14 15">
    <location>
        <begin position="21"/>
        <end position="23"/>
    </location>
    <ligand>
        <name>substrate</name>
    </ligand>
</feature>
<evidence type="ECO:0000256" key="10">
    <source>
        <dbReference type="ARBA" id="ARBA00022741"/>
    </source>
</evidence>
<dbReference type="FunFam" id="3.40.50.1260:FF:000002">
    <property type="entry name" value="Phosphoglycerate kinase"/>
    <property type="match status" value="1"/>
</dbReference>
<keyword evidence="11 14" id="KW-0418">Kinase</keyword>
<dbReference type="Pfam" id="PF00162">
    <property type="entry name" value="PGK"/>
    <property type="match status" value="1"/>
</dbReference>
<keyword evidence="14" id="KW-0597">Phosphoprotein</keyword>
<evidence type="ECO:0000256" key="11">
    <source>
        <dbReference type="ARBA" id="ARBA00022777"/>
    </source>
</evidence>
<dbReference type="PROSITE" id="PS00111">
    <property type="entry name" value="PGLYCERATE_KINASE"/>
    <property type="match status" value="1"/>
</dbReference>
<dbReference type="EMBL" id="CP020814">
    <property type="protein sequence ID" value="ARK32030.1"/>
    <property type="molecule type" value="Genomic_DNA"/>
</dbReference>
<feature type="binding site" evidence="14">
    <location>
        <position position="118"/>
    </location>
    <ligand>
        <name>substrate</name>
    </ligand>
</feature>
<dbReference type="PRINTS" id="PR00477">
    <property type="entry name" value="PHGLYCKINASE"/>
</dbReference>
<evidence type="ECO:0000256" key="6">
    <source>
        <dbReference type="ARBA" id="ARBA00013061"/>
    </source>
</evidence>
<sequence length="394" mass="42226">MNKKTIRDVDLKGKKVFCRVDFNVPMKDGKVTDETRIRAAIPTINALVEQGAKVILASHLGRPKGTVVEELRLTPVAERLSELLGKEVKKVNEAFGPQAEDAANSLIEGEVLLLENVRFYPGEEKNDPELAKAFAALADVYVNDAFGAAHRAHASTEGIAHHLPAVAGLLMEKELDVLGKALSNPERPFTAIIGGAKVKDKIGVIDNLLDKVDNLIIGGGLAYTFVKALGHEVGESLLEEDKIDLAKSFMEKAKANNVNFYMPVDVTVADDFSNDANTKVVAIDSIPQDWEALDIGPETIDTYRKVISESKLVIWNGPMGVFELDAFAKGTRGVGEALAESTDTYSVIGGGDSAAAVEKFGIADKMSHISTGGGASLEFMEGKELPGLVALNDK</sequence>
<evidence type="ECO:0000256" key="16">
    <source>
        <dbReference type="PIRSR" id="PIRSR000724-2"/>
    </source>
</evidence>
<dbReference type="InterPro" id="IPR015824">
    <property type="entry name" value="Phosphoglycerate_kinase_N"/>
</dbReference>
<evidence type="ECO:0000256" key="8">
    <source>
        <dbReference type="ARBA" id="ARBA00022490"/>
    </source>
</evidence>
<dbReference type="GO" id="GO:0005829">
    <property type="term" value="C:cytosol"/>
    <property type="evidence" value="ECO:0007669"/>
    <property type="project" value="TreeGrafter"/>
</dbReference>
<reference evidence="18 19" key="1">
    <citation type="submission" date="2017-04" db="EMBL/GenBank/DDBJ databases">
        <title>Bacillus krulwichiae AM31D Genome sequencing and assembly.</title>
        <authorList>
            <person name="Krulwich T.A."/>
            <person name="Anastor L."/>
            <person name="Ehrlich R."/>
            <person name="Ehrlich G.D."/>
            <person name="Janto B."/>
        </authorList>
    </citation>
    <scope>NUCLEOTIDE SEQUENCE [LARGE SCALE GENOMIC DNA]</scope>
    <source>
        <strain evidence="18 19">AM31D</strain>
    </source>
</reference>
<feature type="binding site" evidence="15">
    <location>
        <position position="36"/>
    </location>
    <ligand>
        <name>(2R)-3-phosphoglycerate</name>
        <dbReference type="ChEBI" id="CHEBI:58272"/>
    </ligand>
</feature>
<accession>A0A1X9MHM4</accession>
<dbReference type="PANTHER" id="PTHR11406:SF23">
    <property type="entry name" value="PHOSPHOGLYCERATE KINASE 1, CHLOROPLASTIC-RELATED"/>
    <property type="match status" value="1"/>
</dbReference>
<evidence type="ECO:0000256" key="3">
    <source>
        <dbReference type="ARBA" id="ARBA00004838"/>
    </source>
</evidence>
<evidence type="ECO:0000256" key="15">
    <source>
        <dbReference type="PIRSR" id="PIRSR000724-1"/>
    </source>
</evidence>
<evidence type="ECO:0000256" key="2">
    <source>
        <dbReference type="ARBA" id="ARBA00004496"/>
    </source>
</evidence>
<proteinExistence type="inferred from homology"/>